<keyword evidence="1" id="KW-1133">Transmembrane helix</keyword>
<evidence type="ECO:0000313" key="4">
    <source>
        <dbReference type="Proteomes" id="UP001152747"/>
    </source>
</evidence>
<feature type="domain" description="7TM GPCR serpentine receptor class x (Srx)" evidence="2">
    <location>
        <begin position="166"/>
        <end position="420"/>
    </location>
</feature>
<dbReference type="PANTHER" id="PTHR23013">
    <property type="entry name" value="SERPENTINE RECEPTOR"/>
    <property type="match status" value="1"/>
</dbReference>
<feature type="transmembrane region" description="Helical" evidence="1">
    <location>
        <begin position="6"/>
        <end position="25"/>
    </location>
</feature>
<keyword evidence="4" id="KW-1185">Reference proteome</keyword>
<evidence type="ECO:0000256" key="1">
    <source>
        <dbReference type="SAM" id="Phobius"/>
    </source>
</evidence>
<accession>A0A9P1IUX2</accession>
<organism evidence="3 4">
    <name type="scientific">Caenorhabditis angaria</name>
    <dbReference type="NCBI Taxonomy" id="860376"/>
    <lineage>
        <taxon>Eukaryota</taxon>
        <taxon>Metazoa</taxon>
        <taxon>Ecdysozoa</taxon>
        <taxon>Nematoda</taxon>
        <taxon>Chromadorea</taxon>
        <taxon>Rhabditida</taxon>
        <taxon>Rhabditina</taxon>
        <taxon>Rhabditomorpha</taxon>
        <taxon>Rhabditoidea</taxon>
        <taxon>Rhabditidae</taxon>
        <taxon>Peloderinae</taxon>
        <taxon>Caenorhabditis</taxon>
    </lineage>
</organism>
<keyword evidence="1" id="KW-0472">Membrane</keyword>
<feature type="transmembrane region" description="Helical" evidence="1">
    <location>
        <begin position="157"/>
        <end position="180"/>
    </location>
</feature>
<evidence type="ECO:0000313" key="3">
    <source>
        <dbReference type="EMBL" id="CAI5451697.1"/>
    </source>
</evidence>
<dbReference type="InterPro" id="IPR019430">
    <property type="entry name" value="7TM_GPCR_serpentine_rcpt_Srx"/>
</dbReference>
<feature type="transmembrane region" description="Helical" evidence="1">
    <location>
        <begin position="201"/>
        <end position="221"/>
    </location>
</feature>
<dbReference type="EMBL" id="CANHGI010000005">
    <property type="protein sequence ID" value="CAI5451697.1"/>
    <property type="molecule type" value="Genomic_DNA"/>
</dbReference>
<sequence length="448" mass="51938">MDLFAAFLITSNSIFGIYCNFQVFNNYRKNKKERTSFNMICFFRSFINIHILSTTFIAVFVPATIFGYSIYNSAIESSIISLSMTLYFANDYGAILISLNRLFALYHPMTYSKVFGMKPTFITLLVIHILQVGMIIQELLEYIHFSFEKLEILMADASFLACSTLFVVFLFGIYTNFHVIRFLLIGNIEKTSFNVICVSKAFFNAFLVTIGLSLSFFNILLDKSPLPPMGDNIIVMIGVNFTICNNVFNVLTALNRFGAVYFTKYYDIYLNSRKTGYIIFVVILIAIIVTVNDVMDYSTLDCYFHFNTTSFLWLFTEDCFKVSYLFYEYEVMYGLIIISNIFCFIQLYKLYNQKNFKNQKLRRNLYLLIQTSCQDSFGIMSIIVSFKLMLLYDSVPWKFFSGTVAWAIFHGIDGLIMMIFTKKLMKNMENSTISNSQTNTVQVLPMKY</sequence>
<reference evidence="3" key="1">
    <citation type="submission" date="2022-11" db="EMBL/GenBank/DDBJ databases">
        <authorList>
            <person name="Kikuchi T."/>
        </authorList>
    </citation>
    <scope>NUCLEOTIDE SEQUENCE</scope>
    <source>
        <strain evidence="3">PS1010</strain>
    </source>
</reference>
<dbReference type="AlphaFoldDB" id="A0A9P1IUX2"/>
<dbReference type="PANTHER" id="PTHR23013:SF27">
    <property type="entry name" value="G-PROTEIN COUPLED RECEPTORS FAMILY 1 PROFILE DOMAIN-CONTAINING PROTEIN"/>
    <property type="match status" value="1"/>
</dbReference>
<proteinExistence type="predicted"/>
<dbReference type="Gene3D" id="1.20.1070.10">
    <property type="entry name" value="Rhodopsin 7-helix transmembrane proteins"/>
    <property type="match status" value="2"/>
</dbReference>
<dbReference type="Pfam" id="PF10328">
    <property type="entry name" value="7TM_GPCR_Srx"/>
    <property type="match status" value="2"/>
</dbReference>
<dbReference type="Proteomes" id="UP001152747">
    <property type="component" value="Unassembled WGS sequence"/>
</dbReference>
<feature type="transmembrane region" description="Helical" evidence="1">
    <location>
        <begin position="77"/>
        <end position="99"/>
    </location>
</feature>
<dbReference type="SUPFAM" id="SSF81321">
    <property type="entry name" value="Family A G protein-coupled receptor-like"/>
    <property type="match status" value="2"/>
</dbReference>
<feature type="transmembrane region" description="Helical" evidence="1">
    <location>
        <begin position="275"/>
        <end position="291"/>
    </location>
</feature>
<feature type="domain" description="7TM GPCR serpentine receptor class x (Srx)" evidence="2">
    <location>
        <begin position="12"/>
        <end position="136"/>
    </location>
</feature>
<feature type="transmembrane region" description="Helical" evidence="1">
    <location>
        <begin position="331"/>
        <end position="351"/>
    </location>
</feature>
<name>A0A9P1IUX2_9PELO</name>
<gene>
    <name evidence="3" type="ORF">CAMP_LOCUS14334</name>
</gene>
<feature type="transmembrane region" description="Helical" evidence="1">
    <location>
        <begin position="233"/>
        <end position="254"/>
    </location>
</feature>
<feature type="transmembrane region" description="Helical" evidence="1">
    <location>
        <begin position="46"/>
        <end position="71"/>
    </location>
</feature>
<feature type="transmembrane region" description="Helical" evidence="1">
    <location>
        <begin position="120"/>
        <end position="137"/>
    </location>
</feature>
<keyword evidence="1" id="KW-0812">Transmembrane</keyword>
<feature type="transmembrane region" description="Helical" evidence="1">
    <location>
        <begin position="404"/>
        <end position="421"/>
    </location>
</feature>
<protein>
    <recommendedName>
        <fullName evidence="2">7TM GPCR serpentine receptor class x (Srx) domain-containing protein</fullName>
    </recommendedName>
</protein>
<comment type="caution">
    <text evidence="3">The sequence shown here is derived from an EMBL/GenBank/DDBJ whole genome shotgun (WGS) entry which is preliminary data.</text>
</comment>
<feature type="transmembrane region" description="Helical" evidence="1">
    <location>
        <begin position="372"/>
        <end position="392"/>
    </location>
</feature>
<evidence type="ECO:0000259" key="2">
    <source>
        <dbReference type="Pfam" id="PF10328"/>
    </source>
</evidence>
<dbReference type="OrthoDB" id="5825164at2759"/>